<gene>
    <name evidence="2" type="ORF">F3J40_20185</name>
</gene>
<keyword evidence="3" id="KW-1185">Reference proteome</keyword>
<feature type="transmembrane region" description="Helical" evidence="1">
    <location>
        <begin position="53"/>
        <end position="74"/>
    </location>
</feature>
<keyword evidence="1" id="KW-0812">Transmembrane</keyword>
<feature type="transmembrane region" description="Helical" evidence="1">
    <location>
        <begin position="12"/>
        <end position="33"/>
    </location>
</feature>
<reference evidence="2 3" key="1">
    <citation type="journal article" date="2019" name="bioRxiv">
        <title>Bacteria contribute to plant secondary compound degradation in a generalist herbivore system.</title>
        <authorList>
            <person name="Francoeur C.B."/>
            <person name="Khadempour L."/>
            <person name="Moreira-Soto R.D."/>
            <person name="Gotting K."/>
            <person name="Book A.J."/>
            <person name="Pinto-Tomas A.A."/>
            <person name="Keefover-Ring K."/>
            <person name="Currie C.R."/>
        </authorList>
    </citation>
    <scope>NUCLEOTIDE SEQUENCE [LARGE SCALE GENOMIC DNA]</scope>
    <source>
        <strain evidence="2">Acro-835</strain>
    </source>
</reference>
<proteinExistence type="predicted"/>
<evidence type="ECO:0000313" key="2">
    <source>
        <dbReference type="EMBL" id="NIF23902.1"/>
    </source>
</evidence>
<dbReference type="EMBL" id="VWXF01000010">
    <property type="protein sequence ID" value="NIF23902.1"/>
    <property type="molecule type" value="Genomic_DNA"/>
</dbReference>
<sequence>MMLKWIKRGMGFLLLLVVTFIVVGKLITLLWPNVTDYLASWFNTIGVEETTDLLVDFTFGIALIISFIISFLLIRRHKLGTDKS</sequence>
<protein>
    <submittedName>
        <fullName evidence="2">Uncharacterized protein</fullName>
    </submittedName>
</protein>
<comment type="caution">
    <text evidence="2">The sequence shown here is derived from an EMBL/GenBank/DDBJ whole genome shotgun (WGS) entry which is preliminary data.</text>
</comment>
<evidence type="ECO:0000256" key="1">
    <source>
        <dbReference type="SAM" id="Phobius"/>
    </source>
</evidence>
<keyword evidence="1" id="KW-1133">Transmembrane helix</keyword>
<accession>A0ABX0REW5</accession>
<organism evidence="2 3">
    <name type="scientific">Candidatus Pantoea multigeneris</name>
    <dbReference type="NCBI Taxonomy" id="2608357"/>
    <lineage>
        <taxon>Bacteria</taxon>
        <taxon>Pseudomonadati</taxon>
        <taxon>Pseudomonadota</taxon>
        <taxon>Gammaproteobacteria</taxon>
        <taxon>Enterobacterales</taxon>
        <taxon>Erwiniaceae</taxon>
        <taxon>Pantoea</taxon>
    </lineage>
</organism>
<dbReference type="Proteomes" id="UP001515683">
    <property type="component" value="Unassembled WGS sequence"/>
</dbReference>
<evidence type="ECO:0000313" key="3">
    <source>
        <dbReference type="Proteomes" id="UP001515683"/>
    </source>
</evidence>
<keyword evidence="1" id="KW-0472">Membrane</keyword>
<name>A0ABX0REW5_9GAMM</name>